<evidence type="ECO:0000313" key="2">
    <source>
        <dbReference type="EMBL" id="CAB4737992.1"/>
    </source>
</evidence>
<evidence type="ECO:0000256" key="1">
    <source>
        <dbReference type="SAM" id="MobiDB-lite"/>
    </source>
</evidence>
<dbReference type="InterPro" id="IPR001753">
    <property type="entry name" value="Enoyl-CoA_hydra/iso"/>
</dbReference>
<dbReference type="AlphaFoldDB" id="A0A6J7FBN8"/>
<evidence type="ECO:0000313" key="3">
    <source>
        <dbReference type="EMBL" id="CAB4892817.1"/>
    </source>
</evidence>
<feature type="region of interest" description="Disordered" evidence="1">
    <location>
        <begin position="76"/>
        <end position="104"/>
    </location>
</feature>
<dbReference type="EMBL" id="CAFBPQ010000001">
    <property type="protein sequence ID" value="CAB5012664.1"/>
    <property type="molecule type" value="Genomic_DNA"/>
</dbReference>
<dbReference type="GO" id="GO:0003824">
    <property type="term" value="F:catalytic activity"/>
    <property type="evidence" value="ECO:0007669"/>
    <property type="project" value="UniProtKB-ARBA"/>
</dbReference>
<dbReference type="SUPFAM" id="SSF52096">
    <property type="entry name" value="ClpP/crotonase"/>
    <property type="match status" value="1"/>
</dbReference>
<dbReference type="Gene3D" id="3.90.226.10">
    <property type="entry name" value="2-enoyl-CoA Hydratase, Chain A, domain 1"/>
    <property type="match status" value="1"/>
</dbReference>
<evidence type="ECO:0000313" key="4">
    <source>
        <dbReference type="EMBL" id="CAB4967816.1"/>
    </source>
</evidence>
<organism evidence="3">
    <name type="scientific">freshwater metagenome</name>
    <dbReference type="NCBI Taxonomy" id="449393"/>
    <lineage>
        <taxon>unclassified sequences</taxon>
        <taxon>metagenomes</taxon>
        <taxon>ecological metagenomes</taxon>
    </lineage>
</organism>
<dbReference type="EMBL" id="CAEZYK010000164">
    <property type="protein sequence ID" value="CAB4737992.1"/>
    <property type="molecule type" value="Genomic_DNA"/>
</dbReference>
<gene>
    <name evidence="2" type="ORF">UFOPK2683_01699</name>
    <name evidence="3" type="ORF">UFOPK3605_00007</name>
    <name evidence="4" type="ORF">UFOPK3897_00011</name>
    <name evidence="5" type="ORF">UFOPK4121_00148</name>
</gene>
<evidence type="ECO:0000313" key="5">
    <source>
        <dbReference type="EMBL" id="CAB5012664.1"/>
    </source>
</evidence>
<protein>
    <submittedName>
        <fullName evidence="3">Unannotated protein</fullName>
    </submittedName>
</protein>
<sequence length="281" mass="30704">MTPKLFDYETITYEENAGVAWVTLNRPERMNSFNDLMQKEIRDCWRKLRAHEDVRAVVLTGSGEKAFCTGIDRTEQMGSEASKESVLGEDATGSPGSTPFSFNDPGDNLGPKSCDLWKPVIAAVNGIACGGAFYMLGEVEFIIAAQTATFFDPHVTYGMTASFEPIQMAGRMPFGEIMRLSLLGNYERLSAQRAYEIGLVSEVVPDDQLHDAADWAASTIASQSTLAVQGTVRALWAARELSYRQALSLGYAFVGLGTDADSLAEGQKLFESGTRIDPKLR</sequence>
<dbReference type="EMBL" id="CAFBOF010000001">
    <property type="protein sequence ID" value="CAB4967816.1"/>
    <property type="molecule type" value="Genomic_DNA"/>
</dbReference>
<dbReference type="Pfam" id="PF00378">
    <property type="entry name" value="ECH_1"/>
    <property type="match status" value="1"/>
</dbReference>
<name>A0A6J7FBN8_9ZZZZ</name>
<accession>A0A6J7FBN8</accession>
<dbReference type="GO" id="GO:0006635">
    <property type="term" value="P:fatty acid beta-oxidation"/>
    <property type="evidence" value="ECO:0007669"/>
    <property type="project" value="TreeGrafter"/>
</dbReference>
<dbReference type="InterPro" id="IPR029045">
    <property type="entry name" value="ClpP/crotonase-like_dom_sf"/>
</dbReference>
<reference evidence="3" key="1">
    <citation type="submission" date="2020-05" db="EMBL/GenBank/DDBJ databases">
        <authorList>
            <person name="Chiriac C."/>
            <person name="Salcher M."/>
            <person name="Ghai R."/>
            <person name="Kavagutti S V."/>
        </authorList>
    </citation>
    <scope>NUCLEOTIDE SEQUENCE</scope>
</reference>
<dbReference type="CDD" id="cd06558">
    <property type="entry name" value="crotonase-like"/>
    <property type="match status" value="1"/>
</dbReference>
<dbReference type="PANTHER" id="PTHR11941">
    <property type="entry name" value="ENOYL-COA HYDRATASE-RELATED"/>
    <property type="match status" value="1"/>
</dbReference>
<dbReference type="PANTHER" id="PTHR11941:SF54">
    <property type="entry name" value="ENOYL-COA HYDRATASE, MITOCHONDRIAL"/>
    <property type="match status" value="1"/>
</dbReference>
<proteinExistence type="predicted"/>
<dbReference type="EMBL" id="CAFBMM010000001">
    <property type="protein sequence ID" value="CAB4892817.1"/>
    <property type="molecule type" value="Genomic_DNA"/>
</dbReference>